<evidence type="ECO:0000313" key="5">
    <source>
        <dbReference type="Proteomes" id="UP000640052"/>
    </source>
</evidence>
<reference evidence="4" key="1">
    <citation type="submission" date="2021-01" db="EMBL/GenBank/DDBJ databases">
        <title>Whole genome shotgun sequence of Acrocarpospora phusangensis NBRC 108782.</title>
        <authorList>
            <person name="Komaki H."/>
            <person name="Tamura T."/>
        </authorList>
    </citation>
    <scope>NUCLEOTIDE SEQUENCE</scope>
    <source>
        <strain evidence="4">NBRC 108782</strain>
    </source>
</reference>
<accession>A0A919QBD0</accession>
<dbReference type="PANTHER" id="PTHR38465">
    <property type="entry name" value="HTH-TYPE TRANSCRIPTIONAL REGULATOR MJ1563-RELATED"/>
    <property type="match status" value="1"/>
</dbReference>
<evidence type="ECO:0000256" key="1">
    <source>
        <dbReference type="ARBA" id="ARBA00023015"/>
    </source>
</evidence>
<dbReference type="Proteomes" id="UP000640052">
    <property type="component" value="Unassembled WGS sequence"/>
</dbReference>
<keyword evidence="5" id="KW-1185">Reference proteome</keyword>
<dbReference type="InterPro" id="IPR036388">
    <property type="entry name" value="WH-like_DNA-bd_sf"/>
</dbReference>
<protein>
    <recommendedName>
        <fullName evidence="6">MarR family transcriptional regulator</fullName>
    </recommendedName>
</protein>
<dbReference type="EMBL" id="BOOA01000032">
    <property type="protein sequence ID" value="GIH25792.1"/>
    <property type="molecule type" value="Genomic_DNA"/>
</dbReference>
<keyword evidence="2" id="KW-0238">DNA-binding</keyword>
<keyword evidence="1" id="KW-0805">Transcription regulation</keyword>
<evidence type="ECO:0000313" key="4">
    <source>
        <dbReference type="EMBL" id="GIH25792.1"/>
    </source>
</evidence>
<gene>
    <name evidence="4" type="ORF">Aph01nite_41020</name>
</gene>
<dbReference type="SUPFAM" id="SSF46785">
    <property type="entry name" value="Winged helix' DNA-binding domain"/>
    <property type="match status" value="1"/>
</dbReference>
<dbReference type="AlphaFoldDB" id="A0A919QBD0"/>
<proteinExistence type="predicted"/>
<dbReference type="InterPro" id="IPR036390">
    <property type="entry name" value="WH_DNA-bd_sf"/>
</dbReference>
<sequence>MQSSEELEFADRVADFYAREYGFPPVAGRLLGYLLICQPPAQTIAELSEALLASRSAITGAVALLAGHNVVRRSRSAGQRVDYVSLDRRALDPTGFAGATYLEQAALARTALELLKDGSSERRSMLEEGAAFYEFLAARMPVLLAEWHAERDARGFRH</sequence>
<dbReference type="Gene3D" id="1.10.287.160">
    <property type="entry name" value="HR1 repeat"/>
    <property type="match status" value="1"/>
</dbReference>
<dbReference type="Gene3D" id="1.10.10.10">
    <property type="entry name" value="Winged helix-like DNA-binding domain superfamily/Winged helix DNA-binding domain"/>
    <property type="match status" value="1"/>
</dbReference>
<dbReference type="GO" id="GO:0003677">
    <property type="term" value="F:DNA binding"/>
    <property type="evidence" value="ECO:0007669"/>
    <property type="project" value="UniProtKB-KW"/>
</dbReference>
<dbReference type="RefSeq" id="WP_204042491.1">
    <property type="nucleotide sequence ID" value="NZ_BOOA01000032.1"/>
</dbReference>
<evidence type="ECO:0008006" key="6">
    <source>
        <dbReference type="Google" id="ProtNLM"/>
    </source>
</evidence>
<dbReference type="InterPro" id="IPR052362">
    <property type="entry name" value="HTH-GbsR_regulator"/>
</dbReference>
<evidence type="ECO:0000256" key="3">
    <source>
        <dbReference type="ARBA" id="ARBA00023163"/>
    </source>
</evidence>
<evidence type="ECO:0000256" key="2">
    <source>
        <dbReference type="ARBA" id="ARBA00023125"/>
    </source>
</evidence>
<dbReference type="PANTHER" id="PTHR38465:SF2">
    <property type="entry name" value="HTH-TYPE TRANSCRIPTIONAL REGULATOR MMPR5"/>
    <property type="match status" value="1"/>
</dbReference>
<comment type="caution">
    <text evidence="4">The sequence shown here is derived from an EMBL/GenBank/DDBJ whole genome shotgun (WGS) entry which is preliminary data.</text>
</comment>
<organism evidence="4 5">
    <name type="scientific">Acrocarpospora phusangensis</name>
    <dbReference type="NCBI Taxonomy" id="1070424"/>
    <lineage>
        <taxon>Bacteria</taxon>
        <taxon>Bacillati</taxon>
        <taxon>Actinomycetota</taxon>
        <taxon>Actinomycetes</taxon>
        <taxon>Streptosporangiales</taxon>
        <taxon>Streptosporangiaceae</taxon>
        <taxon>Acrocarpospora</taxon>
    </lineage>
</organism>
<keyword evidence="3" id="KW-0804">Transcription</keyword>
<name>A0A919QBD0_9ACTN</name>